<dbReference type="InterPro" id="IPR003737">
    <property type="entry name" value="GlcNAc_PI_deacetylase-related"/>
</dbReference>
<comment type="caution">
    <text evidence="1">The sequence shown here is derived from an EMBL/GenBank/DDBJ whole genome shotgun (WGS) entry which is preliminary data.</text>
</comment>
<dbReference type="Pfam" id="PF02585">
    <property type="entry name" value="PIG-L"/>
    <property type="match status" value="1"/>
</dbReference>
<organism evidence="1 2">
    <name type="scientific">Pseudomonas cuatrocienegasensis</name>
    <dbReference type="NCBI Taxonomy" id="543360"/>
    <lineage>
        <taxon>Bacteria</taxon>
        <taxon>Pseudomonadati</taxon>
        <taxon>Pseudomonadota</taxon>
        <taxon>Gammaproteobacteria</taxon>
        <taxon>Pseudomonadales</taxon>
        <taxon>Pseudomonadaceae</taxon>
        <taxon>Pseudomonas</taxon>
    </lineage>
</organism>
<proteinExistence type="predicted"/>
<keyword evidence="2" id="KW-1185">Reference proteome</keyword>
<dbReference type="RefSeq" id="WP_069517218.1">
    <property type="nucleotide sequence ID" value="NZ_FOFP01000009.1"/>
</dbReference>
<dbReference type="Proteomes" id="UP000198512">
    <property type="component" value="Unassembled WGS sequence"/>
</dbReference>
<accession>A0ABY1BFU7</accession>
<dbReference type="Gene3D" id="3.40.50.10320">
    <property type="entry name" value="LmbE-like"/>
    <property type="match status" value="1"/>
</dbReference>
<sequence>MNATPVEGSGTAVRAWNASRHLARVQSMLVSHLVPAGGRAVLVAPHPGAEVLAWGGLLQLLHREQRALLLISLSNGIPHGQPLRSRWTPEQLAIIRPLETAEALQRLGVPAADLQWVHGGFSAGNLNRQDDALQAFLGTYLHADDVVFSTWREDGDADHEACGRSTAAACAMVGARFHEVPLDAWRWASPEDPRLPWERARKLHLDRWAQARKRHAVQAFASQLHGGSPAFSAPALARLQQPFELVFL</sequence>
<reference evidence="1 2" key="1">
    <citation type="submission" date="2016-10" db="EMBL/GenBank/DDBJ databases">
        <authorList>
            <person name="Varghese N."/>
            <person name="Submissions S."/>
        </authorList>
    </citation>
    <scope>NUCLEOTIDE SEQUENCE [LARGE SCALE GENOMIC DNA]</scope>
    <source>
        <strain evidence="1 2">CIP 109853</strain>
    </source>
</reference>
<dbReference type="InterPro" id="IPR024078">
    <property type="entry name" value="LmbE-like_dom_sf"/>
</dbReference>
<gene>
    <name evidence="1" type="ORF">SAMN05216600_109135</name>
</gene>
<evidence type="ECO:0000313" key="2">
    <source>
        <dbReference type="Proteomes" id="UP000198512"/>
    </source>
</evidence>
<protein>
    <submittedName>
        <fullName evidence="1">N-acetylglucosaminyl deacetylase, LmbE family</fullName>
    </submittedName>
</protein>
<name>A0ABY1BFU7_9PSED</name>
<dbReference type="EMBL" id="FOFP01000009">
    <property type="protein sequence ID" value="SEQ75402.1"/>
    <property type="molecule type" value="Genomic_DNA"/>
</dbReference>
<dbReference type="SUPFAM" id="SSF102588">
    <property type="entry name" value="LmbE-like"/>
    <property type="match status" value="1"/>
</dbReference>
<evidence type="ECO:0000313" key="1">
    <source>
        <dbReference type="EMBL" id="SEQ75402.1"/>
    </source>
</evidence>